<gene>
    <name evidence="2" type="ORF">A2777_06140</name>
</gene>
<sequence length="253" mass="29801">MESITGIVITLNEQENIEKCIQSIKWVDELIVVDTGSSDNTIELARKYANFIYKIPFNNNFGELREKALNKAKCDWVLMIDADETLPKSSEKNIRRIITSENINGFWFPRRQYINRRDYLKYGYFYPDYQLRLFKKKNVHYIGKVHEFPNIPKNNTKINSDVEIYHNPSKTKFNSFFSIKRMLPYIDIEAEVLAKTNNNISLVEGITELIRHTYRSFIKLQGYKDGYKGFRAACIYGIYKGLIVIKANKYKSR</sequence>
<dbReference type="SUPFAM" id="SSF53448">
    <property type="entry name" value="Nucleotide-diphospho-sugar transferases"/>
    <property type="match status" value="1"/>
</dbReference>
<dbReference type="InterPro" id="IPR029044">
    <property type="entry name" value="Nucleotide-diphossugar_trans"/>
</dbReference>
<dbReference type="InterPro" id="IPR001173">
    <property type="entry name" value="Glyco_trans_2-like"/>
</dbReference>
<dbReference type="Pfam" id="PF00535">
    <property type="entry name" value="Glycos_transf_2"/>
    <property type="match status" value="1"/>
</dbReference>
<protein>
    <recommendedName>
        <fullName evidence="1">Glycosyltransferase 2-like domain-containing protein</fullName>
    </recommendedName>
</protein>
<evidence type="ECO:0000313" key="2">
    <source>
        <dbReference type="EMBL" id="OGG06531.1"/>
    </source>
</evidence>
<reference evidence="2 3" key="1">
    <citation type="journal article" date="2016" name="Nat. Commun.">
        <title>Thousands of microbial genomes shed light on interconnected biogeochemical processes in an aquifer system.</title>
        <authorList>
            <person name="Anantharaman K."/>
            <person name="Brown C.T."/>
            <person name="Hug L.A."/>
            <person name="Sharon I."/>
            <person name="Castelle C.J."/>
            <person name="Probst A.J."/>
            <person name="Thomas B.C."/>
            <person name="Singh A."/>
            <person name="Wilkins M.J."/>
            <person name="Karaoz U."/>
            <person name="Brodie E.L."/>
            <person name="Williams K.H."/>
            <person name="Hubbard S.S."/>
            <person name="Banfield J.F."/>
        </authorList>
    </citation>
    <scope>NUCLEOTIDE SEQUENCE [LARGE SCALE GENOMIC DNA]</scope>
</reference>
<organism evidence="2 3">
    <name type="scientific">Candidatus Gottesmanbacteria bacterium RIFCSPHIGHO2_01_FULL_40_15</name>
    <dbReference type="NCBI Taxonomy" id="1798376"/>
    <lineage>
        <taxon>Bacteria</taxon>
        <taxon>Candidatus Gottesmaniibacteriota</taxon>
    </lineage>
</organism>
<accession>A0A1F5Z271</accession>
<comment type="caution">
    <text evidence="2">The sequence shown here is derived from an EMBL/GenBank/DDBJ whole genome shotgun (WGS) entry which is preliminary data.</text>
</comment>
<dbReference type="EMBL" id="MFJF01000015">
    <property type="protein sequence ID" value="OGG06531.1"/>
    <property type="molecule type" value="Genomic_DNA"/>
</dbReference>
<dbReference type="PANTHER" id="PTHR43630:SF2">
    <property type="entry name" value="GLYCOSYLTRANSFERASE"/>
    <property type="match status" value="1"/>
</dbReference>
<feature type="domain" description="Glycosyltransferase 2-like" evidence="1">
    <location>
        <begin position="7"/>
        <end position="138"/>
    </location>
</feature>
<evidence type="ECO:0000313" key="3">
    <source>
        <dbReference type="Proteomes" id="UP000177354"/>
    </source>
</evidence>
<dbReference type="CDD" id="cd02511">
    <property type="entry name" value="Beta4Glucosyltransferase"/>
    <property type="match status" value="1"/>
</dbReference>
<dbReference type="PANTHER" id="PTHR43630">
    <property type="entry name" value="POLY-BETA-1,6-N-ACETYL-D-GLUCOSAMINE SYNTHASE"/>
    <property type="match status" value="1"/>
</dbReference>
<evidence type="ECO:0000259" key="1">
    <source>
        <dbReference type="Pfam" id="PF00535"/>
    </source>
</evidence>
<name>A0A1F5Z271_9BACT</name>
<dbReference type="AlphaFoldDB" id="A0A1F5Z271"/>
<proteinExistence type="predicted"/>
<dbReference type="Gene3D" id="3.90.550.10">
    <property type="entry name" value="Spore Coat Polysaccharide Biosynthesis Protein SpsA, Chain A"/>
    <property type="match status" value="1"/>
</dbReference>
<dbReference type="Proteomes" id="UP000177354">
    <property type="component" value="Unassembled WGS sequence"/>
</dbReference>